<dbReference type="InterPro" id="IPR050712">
    <property type="entry name" value="NAD(P)H-dep_reductase"/>
</dbReference>
<evidence type="ECO:0000259" key="1">
    <source>
        <dbReference type="Pfam" id="PF03358"/>
    </source>
</evidence>
<evidence type="ECO:0000313" key="2">
    <source>
        <dbReference type="EMBL" id="ROP90711.1"/>
    </source>
</evidence>
<proteinExistence type="predicted"/>
<dbReference type="GO" id="GO:0005829">
    <property type="term" value="C:cytosol"/>
    <property type="evidence" value="ECO:0007669"/>
    <property type="project" value="TreeGrafter"/>
</dbReference>
<feature type="domain" description="NADPH-dependent FMN reductase-like" evidence="1">
    <location>
        <begin position="10"/>
        <end position="154"/>
    </location>
</feature>
<keyword evidence="3" id="KW-1185">Reference proteome</keyword>
<protein>
    <submittedName>
        <fullName evidence="2">Chromate reductase</fullName>
    </submittedName>
</protein>
<dbReference type="InterPro" id="IPR029039">
    <property type="entry name" value="Flavoprotein-like_sf"/>
</dbReference>
<dbReference type="Gene3D" id="3.40.50.360">
    <property type="match status" value="1"/>
</dbReference>
<comment type="caution">
    <text evidence="2">The sequence shown here is derived from an EMBL/GenBank/DDBJ whole genome shotgun (WGS) entry which is preliminary data.</text>
</comment>
<dbReference type="InterPro" id="IPR005025">
    <property type="entry name" value="FMN_Rdtase-like_dom"/>
</dbReference>
<dbReference type="AlphaFoldDB" id="A0A3N1LCF7"/>
<dbReference type="EMBL" id="RJKX01000014">
    <property type="protein sequence ID" value="ROP90711.1"/>
    <property type="molecule type" value="Genomic_DNA"/>
</dbReference>
<dbReference type="GO" id="GO:0016491">
    <property type="term" value="F:oxidoreductase activity"/>
    <property type="evidence" value="ECO:0007669"/>
    <property type="project" value="InterPro"/>
</dbReference>
<dbReference type="OrthoDB" id="9812295at2"/>
<dbReference type="PANTHER" id="PTHR30543">
    <property type="entry name" value="CHROMATE REDUCTASE"/>
    <property type="match status" value="1"/>
</dbReference>
<dbReference type="PANTHER" id="PTHR30543:SF21">
    <property type="entry name" value="NAD(P)H-DEPENDENT FMN REDUCTASE LOT6"/>
    <property type="match status" value="1"/>
</dbReference>
<sequence length="189" mass="20093">MSKDGPITFAVMLGSLRKASFNGIVARALPGLAPADVTIQPLASVGALPIYDADIQAEGFPAEVTAMADAVRAADGVIIISPEYNYSIPGGLKNAIDWLSRLPNQPFAGKPIAIQTASMSPLGGVRCQYHLRQSMVFLDARILNKPEVIIGAVHTKVDAATDTLTDETTRGIIKAQLENFAAYARRHHG</sequence>
<dbReference type="RefSeq" id="WP_123690114.1">
    <property type="nucleotide sequence ID" value="NZ_AP019700.1"/>
</dbReference>
<name>A0A3N1LCF7_9PROT</name>
<reference evidence="2 3" key="1">
    <citation type="submission" date="2018-11" db="EMBL/GenBank/DDBJ databases">
        <title>Genomic Encyclopedia of Type Strains, Phase IV (KMG-IV): sequencing the most valuable type-strain genomes for metagenomic binning, comparative biology and taxonomic classification.</title>
        <authorList>
            <person name="Goeker M."/>
        </authorList>
    </citation>
    <scope>NUCLEOTIDE SEQUENCE [LARGE SCALE GENOMIC DNA]</scope>
    <source>
        <strain evidence="2 3">DSM 5900</strain>
    </source>
</reference>
<accession>A0A3N1LCF7</accession>
<organism evidence="2 3">
    <name type="scientific">Stella humosa</name>
    <dbReference type="NCBI Taxonomy" id="94"/>
    <lineage>
        <taxon>Bacteria</taxon>
        <taxon>Pseudomonadati</taxon>
        <taxon>Pseudomonadota</taxon>
        <taxon>Alphaproteobacteria</taxon>
        <taxon>Rhodospirillales</taxon>
        <taxon>Stellaceae</taxon>
        <taxon>Stella</taxon>
    </lineage>
</organism>
<dbReference type="SUPFAM" id="SSF52218">
    <property type="entry name" value="Flavoproteins"/>
    <property type="match status" value="1"/>
</dbReference>
<dbReference type="Pfam" id="PF03358">
    <property type="entry name" value="FMN_red"/>
    <property type="match status" value="1"/>
</dbReference>
<dbReference type="GO" id="GO:0010181">
    <property type="term" value="F:FMN binding"/>
    <property type="evidence" value="ECO:0007669"/>
    <property type="project" value="TreeGrafter"/>
</dbReference>
<gene>
    <name evidence="2" type="ORF">EDC65_2567</name>
</gene>
<evidence type="ECO:0000313" key="3">
    <source>
        <dbReference type="Proteomes" id="UP000278222"/>
    </source>
</evidence>
<dbReference type="Proteomes" id="UP000278222">
    <property type="component" value="Unassembled WGS sequence"/>
</dbReference>